<dbReference type="SUPFAM" id="SSF47473">
    <property type="entry name" value="EF-hand"/>
    <property type="match status" value="1"/>
</dbReference>
<evidence type="ECO:0000259" key="3">
    <source>
        <dbReference type="PROSITE" id="PS50222"/>
    </source>
</evidence>
<feature type="chain" id="PRO_5030547814" evidence="2">
    <location>
        <begin position="22"/>
        <end position="185"/>
    </location>
</feature>
<dbReference type="CDD" id="cd00051">
    <property type="entry name" value="EFh"/>
    <property type="match status" value="2"/>
</dbReference>
<feature type="domain" description="EF-hand" evidence="3">
    <location>
        <begin position="116"/>
        <end position="151"/>
    </location>
</feature>
<dbReference type="GO" id="GO:0005509">
    <property type="term" value="F:calcium ion binding"/>
    <property type="evidence" value="ECO:0007669"/>
    <property type="project" value="InterPro"/>
</dbReference>
<organism evidence="4 5">
    <name type="scientific">Novosphingobium marinum</name>
    <dbReference type="NCBI Taxonomy" id="1514948"/>
    <lineage>
        <taxon>Bacteria</taxon>
        <taxon>Pseudomonadati</taxon>
        <taxon>Pseudomonadota</taxon>
        <taxon>Alphaproteobacteria</taxon>
        <taxon>Sphingomonadales</taxon>
        <taxon>Sphingomonadaceae</taxon>
        <taxon>Novosphingobium</taxon>
    </lineage>
</organism>
<dbReference type="Pfam" id="PF13202">
    <property type="entry name" value="EF-hand_5"/>
    <property type="match status" value="2"/>
</dbReference>
<feature type="compositionally biased region" description="Basic and acidic residues" evidence="1">
    <location>
        <begin position="160"/>
        <end position="185"/>
    </location>
</feature>
<protein>
    <submittedName>
        <fullName evidence="4">Ca2+-binding EF-hand superfamily protein</fullName>
    </submittedName>
</protein>
<dbReference type="InterPro" id="IPR011992">
    <property type="entry name" value="EF-hand-dom_pair"/>
</dbReference>
<dbReference type="Gene3D" id="1.10.238.10">
    <property type="entry name" value="EF-hand"/>
    <property type="match status" value="3"/>
</dbReference>
<proteinExistence type="predicted"/>
<dbReference type="InterPro" id="IPR002048">
    <property type="entry name" value="EF_hand_dom"/>
</dbReference>
<comment type="caution">
    <text evidence="4">The sequence shown here is derived from an EMBL/GenBank/DDBJ whole genome shotgun (WGS) entry which is preliminary data.</text>
</comment>
<accession>A0A7Y9XWR6</accession>
<dbReference type="Pfam" id="PF13499">
    <property type="entry name" value="EF-hand_7"/>
    <property type="match status" value="1"/>
</dbReference>
<dbReference type="RefSeq" id="WP_179406688.1">
    <property type="nucleotide sequence ID" value="NZ_BMGF01000006.1"/>
</dbReference>
<name>A0A7Y9XWR6_9SPHN</name>
<dbReference type="PROSITE" id="PS50222">
    <property type="entry name" value="EF_HAND_2"/>
    <property type="match status" value="2"/>
</dbReference>
<evidence type="ECO:0000256" key="2">
    <source>
        <dbReference type="SAM" id="SignalP"/>
    </source>
</evidence>
<sequence>MKKLVLGVSIAALTVTGAAYAQNEMRPRGDSDGNGVISRDEAQASAASMFARMDVNGDGVINPDDREARRAQMFDRIDTDNDGSISRDEFEAMRGHHGMRGERGERGDRMGRKAHNRGGHAFKMMRMADANNDGAISQAEFTAAAMTRFETADANNDGQVTKEERQAARKAMREQWRERRSDRAN</sequence>
<dbReference type="InterPro" id="IPR018247">
    <property type="entry name" value="EF_Hand_1_Ca_BS"/>
</dbReference>
<dbReference type="PROSITE" id="PS00018">
    <property type="entry name" value="EF_HAND_1"/>
    <property type="match status" value="2"/>
</dbReference>
<gene>
    <name evidence="4" type="ORF">FHS75_001052</name>
</gene>
<reference evidence="4 5" key="1">
    <citation type="submission" date="2020-07" db="EMBL/GenBank/DDBJ databases">
        <title>Genomic Encyclopedia of Type Strains, Phase IV (KMG-IV): sequencing the most valuable type-strain genomes for metagenomic binning, comparative biology and taxonomic classification.</title>
        <authorList>
            <person name="Goeker M."/>
        </authorList>
    </citation>
    <scope>NUCLEOTIDE SEQUENCE [LARGE SCALE GENOMIC DNA]</scope>
    <source>
        <strain evidence="4 5">DSM 29043</strain>
    </source>
</reference>
<feature type="signal peptide" evidence="2">
    <location>
        <begin position="1"/>
        <end position="21"/>
    </location>
</feature>
<dbReference type="PANTHER" id="PTHR10827">
    <property type="entry name" value="RETICULOCALBIN"/>
    <property type="match status" value="1"/>
</dbReference>
<evidence type="ECO:0000313" key="4">
    <source>
        <dbReference type="EMBL" id="NYH94733.1"/>
    </source>
</evidence>
<dbReference type="EMBL" id="JACBZF010000002">
    <property type="protein sequence ID" value="NYH94733.1"/>
    <property type="molecule type" value="Genomic_DNA"/>
</dbReference>
<dbReference type="SMART" id="SM00054">
    <property type="entry name" value="EFh"/>
    <property type="match status" value="3"/>
</dbReference>
<evidence type="ECO:0000313" key="5">
    <source>
        <dbReference type="Proteomes" id="UP000522081"/>
    </source>
</evidence>
<feature type="domain" description="EF-hand" evidence="3">
    <location>
        <begin position="65"/>
        <end position="100"/>
    </location>
</feature>
<keyword evidence="5" id="KW-1185">Reference proteome</keyword>
<feature type="region of interest" description="Disordered" evidence="1">
    <location>
        <begin position="152"/>
        <end position="185"/>
    </location>
</feature>
<keyword evidence="2" id="KW-0732">Signal</keyword>
<dbReference type="PANTHER" id="PTHR10827:SF52">
    <property type="entry name" value="IP16409P"/>
    <property type="match status" value="1"/>
</dbReference>
<dbReference type="Proteomes" id="UP000522081">
    <property type="component" value="Unassembled WGS sequence"/>
</dbReference>
<dbReference type="AlphaFoldDB" id="A0A7Y9XWR6"/>
<evidence type="ECO:0000256" key="1">
    <source>
        <dbReference type="SAM" id="MobiDB-lite"/>
    </source>
</evidence>